<sequence length="195" mass="21871">MFAKVNGFRLVKILVQVDHLRFCDAYVQCVAVATLEERICLGNAIWSPFWFPPLKDDHDCHFKLRNDYIIIERMEEELDYQLATCLKEKARPLDDCEQRKCGAPALKSAAKFTYGRCVRHAPTNCFQGLRARVERECGQKGLPIEQLSLGPPCFAKIEVAGQLDVAKTGYDGANAEVVVDAAPSNEHRDSAGLKK</sequence>
<dbReference type="Proteomes" id="UP000271162">
    <property type="component" value="Unassembled WGS sequence"/>
</dbReference>
<dbReference type="WBParaSite" id="NBR_0000291101-mRNA-1">
    <property type="protein sequence ID" value="NBR_0000291101-mRNA-1"/>
    <property type="gene ID" value="NBR_0000291101"/>
</dbReference>
<name>A0A0N4XK59_NIPBR</name>
<reference evidence="1 2" key="2">
    <citation type="submission" date="2018-11" db="EMBL/GenBank/DDBJ databases">
        <authorList>
            <consortium name="Pathogen Informatics"/>
        </authorList>
    </citation>
    <scope>NUCLEOTIDE SEQUENCE [LARGE SCALE GENOMIC DNA]</scope>
</reference>
<reference evidence="3" key="1">
    <citation type="submission" date="2017-02" db="UniProtKB">
        <authorList>
            <consortium name="WormBaseParasite"/>
        </authorList>
    </citation>
    <scope>IDENTIFICATION</scope>
</reference>
<organism evidence="3">
    <name type="scientific">Nippostrongylus brasiliensis</name>
    <name type="common">Rat hookworm</name>
    <dbReference type="NCBI Taxonomy" id="27835"/>
    <lineage>
        <taxon>Eukaryota</taxon>
        <taxon>Metazoa</taxon>
        <taxon>Ecdysozoa</taxon>
        <taxon>Nematoda</taxon>
        <taxon>Chromadorea</taxon>
        <taxon>Rhabditida</taxon>
        <taxon>Rhabditina</taxon>
        <taxon>Rhabditomorpha</taxon>
        <taxon>Strongyloidea</taxon>
        <taxon>Heligmosomidae</taxon>
        <taxon>Nippostrongylus</taxon>
    </lineage>
</organism>
<protein>
    <submittedName>
        <fullName evidence="3">SUEL-type lectin domain-containing protein</fullName>
    </submittedName>
</protein>
<evidence type="ECO:0000313" key="1">
    <source>
        <dbReference type="EMBL" id="VDL66501.1"/>
    </source>
</evidence>
<keyword evidence="2" id="KW-1185">Reference proteome</keyword>
<proteinExistence type="predicted"/>
<evidence type="ECO:0000313" key="3">
    <source>
        <dbReference type="WBParaSite" id="NBR_0000291101-mRNA-1"/>
    </source>
</evidence>
<dbReference type="STRING" id="27835.A0A0N4XK59"/>
<evidence type="ECO:0000313" key="2">
    <source>
        <dbReference type="Proteomes" id="UP000271162"/>
    </source>
</evidence>
<dbReference type="EMBL" id="UYSL01003830">
    <property type="protein sequence ID" value="VDL66501.1"/>
    <property type="molecule type" value="Genomic_DNA"/>
</dbReference>
<dbReference type="AlphaFoldDB" id="A0A0N4XK59"/>
<accession>A0A0N4XK59</accession>
<gene>
    <name evidence="1" type="ORF">NBR_LOCUS2912</name>
</gene>